<feature type="chain" id="PRO_5044640869" description="Mannosyltransferase" evidence="14">
    <location>
        <begin position="24"/>
        <end position="760"/>
    </location>
</feature>
<evidence type="ECO:0000256" key="10">
    <source>
        <dbReference type="ARBA" id="ARBA00044721"/>
    </source>
</evidence>
<evidence type="ECO:0000256" key="1">
    <source>
        <dbReference type="ARBA" id="ARBA00004477"/>
    </source>
</evidence>
<evidence type="ECO:0000256" key="11">
    <source>
        <dbReference type="ARBA" id="ARBA00048899"/>
    </source>
</evidence>
<gene>
    <name evidence="16 17" type="primary">LOC114250897</name>
</gene>
<evidence type="ECO:0000313" key="16">
    <source>
        <dbReference type="RefSeq" id="XP_028040774.1"/>
    </source>
</evidence>
<evidence type="ECO:0000256" key="4">
    <source>
        <dbReference type="ARBA" id="ARBA00022676"/>
    </source>
</evidence>
<evidence type="ECO:0000256" key="6">
    <source>
        <dbReference type="ARBA" id="ARBA00022692"/>
    </source>
</evidence>
<evidence type="ECO:0000256" key="14">
    <source>
        <dbReference type="SAM" id="SignalP"/>
    </source>
</evidence>
<evidence type="ECO:0000256" key="3">
    <source>
        <dbReference type="ARBA" id="ARBA00007063"/>
    </source>
</evidence>
<feature type="transmembrane region" description="Helical" evidence="12">
    <location>
        <begin position="248"/>
        <end position="270"/>
    </location>
</feature>
<dbReference type="AlphaFoldDB" id="A0A6J2KKU9"/>
<dbReference type="GO" id="GO:0052917">
    <property type="term" value="F:dol-P-Man:Man(7)GlcNAc(2)-PP-Dol alpha-1,6-mannosyltransferase activity"/>
    <property type="evidence" value="ECO:0007669"/>
    <property type="project" value="UniProtKB-EC"/>
</dbReference>
<keyword evidence="15" id="KW-1185">Reference proteome</keyword>
<dbReference type="RefSeq" id="XP_028040776.1">
    <property type="nucleotide sequence ID" value="XM_028184975.1"/>
</dbReference>
<dbReference type="OrthoDB" id="19039at2759"/>
<feature type="signal peptide" evidence="14">
    <location>
        <begin position="1"/>
        <end position="23"/>
    </location>
</feature>
<comment type="similarity">
    <text evidence="3 12">Belongs to the glycosyltransferase 22 family.</text>
</comment>
<keyword evidence="14" id="KW-0732">Signal</keyword>
<evidence type="ECO:0000256" key="7">
    <source>
        <dbReference type="ARBA" id="ARBA00022824"/>
    </source>
</evidence>
<dbReference type="GeneID" id="114250897"/>
<dbReference type="GO" id="GO:0005789">
    <property type="term" value="C:endoplasmic reticulum membrane"/>
    <property type="evidence" value="ECO:0007669"/>
    <property type="project" value="UniProtKB-SubCell"/>
</dbReference>
<dbReference type="UniPathway" id="UPA00378"/>
<comment type="catalytic activity">
    <reaction evidence="11">
        <text>an alpha-D-Man-(1-&gt;2)-alpha-D-Man-(1-&gt;2)-alpha-D-Man-(1-&gt;3)-[alpha-D-Man-(1-&gt;2)-alpha-D-Man-(1-&gt;3)-alpha-D-Man-(1-&gt;6)]-beta-D-Man-(1-&gt;4)-beta-D-GlcNAc-(1-&gt;4)-alpha-D-GlcNAc-diphospho-di-trans,poly-cis-dolichol + a di-trans,poly-cis-dolichyl beta-D-mannosyl phosphate = an alpha-D-Man-(1-&gt;2)-alpha-D-Man-(1-&gt;2)-alpha-D-Man-(1-&gt;3)-[alpha-D-Man-(1-&gt;2)-alpha-D-Man-(1-&gt;3)-[alpha-D-Man-(1-&gt;6)]-alpha-D-Man-(1-&gt;6)]-beta-D-Man-(1-&gt;4)-beta-D-GlcNAc-(1-&gt;4)-alpha-D-GlcNAc-diphospho-di-trans,poly-cis-dolichol + a di-trans,poly-cis-dolichyl phosphate + H(+)</text>
        <dbReference type="Rhea" id="RHEA:29535"/>
        <dbReference type="Rhea" id="RHEA-COMP:19498"/>
        <dbReference type="Rhea" id="RHEA-COMP:19501"/>
        <dbReference type="Rhea" id="RHEA-COMP:19518"/>
        <dbReference type="Rhea" id="RHEA-COMP:19519"/>
        <dbReference type="ChEBI" id="CHEBI:15378"/>
        <dbReference type="ChEBI" id="CHEBI:57683"/>
        <dbReference type="ChEBI" id="CHEBI:58211"/>
        <dbReference type="ChEBI" id="CHEBI:132517"/>
        <dbReference type="ChEBI" id="CHEBI:132519"/>
        <dbReference type="EC" id="2.4.1.260"/>
    </reaction>
    <physiologicalReaction direction="left-to-right" evidence="11">
        <dbReference type="Rhea" id="RHEA:29536"/>
    </physiologicalReaction>
</comment>
<name>A0A6J2KKU9_BOMMA</name>
<keyword evidence="5" id="KW-0808">Transferase</keyword>
<dbReference type="Proteomes" id="UP000504629">
    <property type="component" value="Unplaced"/>
</dbReference>
<evidence type="ECO:0000256" key="8">
    <source>
        <dbReference type="ARBA" id="ARBA00022989"/>
    </source>
</evidence>
<evidence type="ECO:0000256" key="9">
    <source>
        <dbReference type="ARBA" id="ARBA00023136"/>
    </source>
</evidence>
<keyword evidence="7 12" id="KW-0256">Endoplasmic reticulum</keyword>
<feature type="transmembrane region" description="Helical" evidence="12">
    <location>
        <begin position="161"/>
        <end position="188"/>
    </location>
</feature>
<feature type="transmembrane region" description="Helical" evidence="12">
    <location>
        <begin position="277"/>
        <end position="295"/>
    </location>
</feature>
<feature type="transmembrane region" description="Helical" evidence="12">
    <location>
        <begin position="200"/>
        <end position="220"/>
    </location>
</feature>
<organism evidence="15 16">
    <name type="scientific">Bombyx mandarina</name>
    <name type="common">Wild silk moth</name>
    <name type="synonym">Wild silkworm</name>
    <dbReference type="NCBI Taxonomy" id="7092"/>
    <lineage>
        <taxon>Eukaryota</taxon>
        <taxon>Metazoa</taxon>
        <taxon>Ecdysozoa</taxon>
        <taxon>Arthropoda</taxon>
        <taxon>Hexapoda</taxon>
        <taxon>Insecta</taxon>
        <taxon>Pterygota</taxon>
        <taxon>Neoptera</taxon>
        <taxon>Endopterygota</taxon>
        <taxon>Lepidoptera</taxon>
        <taxon>Glossata</taxon>
        <taxon>Ditrysia</taxon>
        <taxon>Bombycoidea</taxon>
        <taxon>Bombycidae</taxon>
        <taxon>Bombycinae</taxon>
        <taxon>Bombyx</taxon>
    </lineage>
</organism>
<dbReference type="GO" id="GO:0006487">
    <property type="term" value="P:protein N-linked glycosylation"/>
    <property type="evidence" value="ECO:0007669"/>
    <property type="project" value="TreeGrafter"/>
</dbReference>
<comment type="subcellular location">
    <subcellularLocation>
        <location evidence="1 12">Endoplasmic reticulum membrane</location>
        <topology evidence="1 12">Multi-pass membrane protein</topology>
    </subcellularLocation>
</comment>
<comment type="pathway">
    <text evidence="2">Protein modification; protein glycosylation.</text>
</comment>
<keyword evidence="6 12" id="KW-0812">Transmembrane</keyword>
<dbReference type="EC" id="2.4.1.-" evidence="12"/>
<dbReference type="KEGG" id="bman:114250897"/>
<evidence type="ECO:0000256" key="13">
    <source>
        <dbReference type="SAM" id="MobiDB-lite"/>
    </source>
</evidence>
<comment type="function">
    <text evidence="10">Mannosyltransferase that operates in the biosynthetic pathway of dolichol-linked oligosaccharides, the glycan precursors employed in protein asparagine (N)-glycosylation. The assembly of dolichol-linked oligosaccharides begins on the cytosolic side of the endoplasmic reticulum membrane and finishes in its lumen. The sequential addition of sugars to dolichol pyrophosphate produces dolichol-linked oligosaccharides containing fourteen sugars, including two GlcNAcs, nine mannoses and three glucoses. Once assembled, the oligosaccharide is transferred from the lipid to nascent proteins by oligosaccharyltransferases. In the lumen of the endoplasmic reticulum, adds the eighth mannose residue in an alpha-1,6 linkage onto Man(7)GlcNAc(2)-PP-dolichol to produce Man(8)GlcNAc(2)-PP-dolichol.</text>
</comment>
<accession>A0A6J2KKU9</accession>
<dbReference type="CTD" id="79087"/>
<feature type="transmembrane region" description="Helical" evidence="12">
    <location>
        <begin position="334"/>
        <end position="356"/>
    </location>
</feature>
<dbReference type="PANTHER" id="PTHR22760">
    <property type="entry name" value="GLYCOSYLTRANSFERASE"/>
    <property type="match status" value="1"/>
</dbReference>
<keyword evidence="8 12" id="KW-1133">Transmembrane helix</keyword>
<evidence type="ECO:0000256" key="2">
    <source>
        <dbReference type="ARBA" id="ARBA00004922"/>
    </source>
</evidence>
<feature type="transmembrane region" description="Helical" evidence="12">
    <location>
        <begin position="301"/>
        <end position="322"/>
    </location>
</feature>
<feature type="compositionally biased region" description="Basic and acidic residues" evidence="13">
    <location>
        <begin position="655"/>
        <end position="672"/>
    </location>
</feature>
<proteinExistence type="inferred from homology"/>
<feature type="region of interest" description="Disordered" evidence="13">
    <location>
        <begin position="655"/>
        <end position="692"/>
    </location>
</feature>
<dbReference type="PANTHER" id="PTHR22760:SF1">
    <property type="entry name" value="DOL-P-MAN:MAN(7)GLCNAC(2)-PP-DOL ALPHA-1,6-MANNOSYLTRANSFERASE"/>
    <property type="match status" value="1"/>
</dbReference>
<evidence type="ECO:0000313" key="17">
    <source>
        <dbReference type="RefSeq" id="XP_028040776.1"/>
    </source>
</evidence>
<dbReference type="InterPro" id="IPR005599">
    <property type="entry name" value="GPI_mannosylTrfase"/>
</dbReference>
<protein>
    <recommendedName>
        <fullName evidence="12">Mannosyltransferase</fullName>
        <ecNumber evidence="12">2.4.1.-</ecNumber>
    </recommendedName>
</protein>
<dbReference type="Pfam" id="PF03901">
    <property type="entry name" value="Glyco_transf_22"/>
    <property type="match status" value="1"/>
</dbReference>
<reference evidence="16 17" key="1">
    <citation type="submission" date="2025-04" db="UniProtKB">
        <authorList>
            <consortium name="RefSeq"/>
        </authorList>
    </citation>
    <scope>IDENTIFICATION</scope>
    <source>
        <tissue evidence="16 17">Silk gland</tissue>
    </source>
</reference>
<evidence type="ECO:0000256" key="12">
    <source>
        <dbReference type="RuleBase" id="RU363075"/>
    </source>
</evidence>
<feature type="transmembrane region" description="Helical" evidence="12">
    <location>
        <begin position="56"/>
        <end position="78"/>
    </location>
</feature>
<keyword evidence="9 12" id="KW-0472">Membrane</keyword>
<sequence>MIQLLYIVASLHLLLCPFTKVEESFNIQAVHDILYHRHNLSEYDHNEFPGVVPRTFIGPLIISMLCSPAVGVLFLSGFNKFWVQYAVRLTLALTVIVTWSRLRNVIQKQFGNTFAWWYSLITITQFHFMFYMSRPLPNIMVLPLVLLAYEGWFSGSNKQFIISAGAAIVIFRSELAMLFGLFLIMNLYTRKIDIKTLFKIVVPAGIGLIAITVIIDSIFWGRLLWPEAEVLWYNTILNKSSNWGTLPFLWYFYSALPRGLGPSFILIPVGVYLDRRLVPVIALSFSYILLYSFLPHKELRFIIYVFPLLNLAPASVISHVYVRRQKAPVYELCFWASILVLIGNLIMTLAFVLVAMTNYPGGAAITRFHKLVKNEPYVNVHICNLAAQTGVSRFTQIHDNWLYNKTENLEPHQLEDYTHLLIEAKSKYSSSVKALSESHEILDSIESFSHITINYKFIPPIKIKTKPALFILERKNFREYPYGLVKDDGNLPYSIENEILTNEDSLEQKELLYDINEENIETHALDNSHEVNEKIVTIKNVEQVTNVLIVDSTAPDVPKTSEDLKEDVSAEIKDRLTKEDSSKLKAKKAFDDLKLLRQARKKKAIEKIKTETRKEVVQSAKDKLREIMKRHQHIAEEISEKKDIISEVLVLDDSVSKPEEDGRGDIPELEDVRGEEELENQDHTEPPKETLGNIVELSEENPTNENLDAIVEEVIVRLIDRKIYDDKTKPEDIKAEDRKMIQKIVEEVISERMNYTKSET</sequence>
<keyword evidence="4 12" id="KW-0328">Glycosyltransferase</keyword>
<dbReference type="RefSeq" id="XP_028040774.1">
    <property type="nucleotide sequence ID" value="XM_028184973.1"/>
</dbReference>
<evidence type="ECO:0000256" key="5">
    <source>
        <dbReference type="ARBA" id="ARBA00022679"/>
    </source>
</evidence>
<feature type="transmembrane region" description="Helical" evidence="12">
    <location>
        <begin position="114"/>
        <end position="132"/>
    </location>
</feature>
<evidence type="ECO:0000313" key="15">
    <source>
        <dbReference type="Proteomes" id="UP000504629"/>
    </source>
</evidence>